<evidence type="ECO:0000313" key="1">
    <source>
        <dbReference type="EnsemblMetazoa" id="AMEC002850-PA"/>
    </source>
</evidence>
<organism evidence="1 2">
    <name type="scientific">Anopheles melas</name>
    <dbReference type="NCBI Taxonomy" id="34690"/>
    <lineage>
        <taxon>Eukaryota</taxon>
        <taxon>Metazoa</taxon>
        <taxon>Ecdysozoa</taxon>
        <taxon>Arthropoda</taxon>
        <taxon>Hexapoda</taxon>
        <taxon>Insecta</taxon>
        <taxon>Pterygota</taxon>
        <taxon>Neoptera</taxon>
        <taxon>Endopterygota</taxon>
        <taxon>Diptera</taxon>
        <taxon>Nematocera</taxon>
        <taxon>Culicoidea</taxon>
        <taxon>Culicidae</taxon>
        <taxon>Anophelinae</taxon>
        <taxon>Anopheles</taxon>
    </lineage>
</organism>
<dbReference type="Proteomes" id="UP000075902">
    <property type="component" value="Unassembled WGS sequence"/>
</dbReference>
<sequence>MASVKRNSHHQAQVLNNRGAVVVLCGFVPGAERCGFDAALPSAADPDLTGAISYRNGKDPRHTCQVVELQHTPSATVAQTQDGVGRLFPWTAKSTCRDFQGLGEIGFGLYLTTAPKASRSRNWHVS</sequence>
<keyword evidence="2" id="KW-1185">Reference proteome</keyword>
<evidence type="ECO:0000313" key="2">
    <source>
        <dbReference type="Proteomes" id="UP000075902"/>
    </source>
</evidence>
<accession>A0A182TID9</accession>
<dbReference type="VEuPathDB" id="VectorBase:AMEC002850"/>
<proteinExistence type="predicted"/>
<reference evidence="2" key="1">
    <citation type="submission" date="2014-01" db="EMBL/GenBank/DDBJ databases">
        <title>The Genome Sequence of Anopheles melas CM1001059_A (V2).</title>
        <authorList>
            <consortium name="The Broad Institute Genomics Platform"/>
            <person name="Neafsey D.E."/>
            <person name="Besansky N."/>
            <person name="Howell P."/>
            <person name="Walton C."/>
            <person name="Young S.K."/>
            <person name="Zeng Q."/>
            <person name="Gargeya S."/>
            <person name="Fitzgerald M."/>
            <person name="Haas B."/>
            <person name="Abouelleil A."/>
            <person name="Allen A.W."/>
            <person name="Alvarado L."/>
            <person name="Arachchi H.M."/>
            <person name="Berlin A.M."/>
            <person name="Chapman S.B."/>
            <person name="Gainer-Dewar J."/>
            <person name="Goldberg J."/>
            <person name="Griggs A."/>
            <person name="Gujja S."/>
            <person name="Hansen M."/>
            <person name="Howarth C."/>
            <person name="Imamovic A."/>
            <person name="Ireland A."/>
            <person name="Larimer J."/>
            <person name="McCowan C."/>
            <person name="Murphy C."/>
            <person name="Pearson M."/>
            <person name="Poon T.W."/>
            <person name="Priest M."/>
            <person name="Roberts A."/>
            <person name="Saif S."/>
            <person name="Shea T."/>
            <person name="Sisk P."/>
            <person name="Sykes S."/>
            <person name="Wortman J."/>
            <person name="Nusbaum C."/>
            <person name="Birren B."/>
        </authorList>
    </citation>
    <scope>NUCLEOTIDE SEQUENCE [LARGE SCALE GENOMIC DNA]</scope>
    <source>
        <strain evidence="2">CM1001059</strain>
    </source>
</reference>
<dbReference type="EnsemblMetazoa" id="AMEC002850-RA">
    <property type="protein sequence ID" value="AMEC002850-PA"/>
    <property type="gene ID" value="AMEC002850"/>
</dbReference>
<protein>
    <submittedName>
        <fullName evidence="1">Uncharacterized protein</fullName>
    </submittedName>
</protein>
<reference evidence="1" key="2">
    <citation type="submission" date="2020-05" db="UniProtKB">
        <authorList>
            <consortium name="EnsemblMetazoa"/>
        </authorList>
    </citation>
    <scope>IDENTIFICATION</scope>
    <source>
        <strain evidence="1">CM1001059</strain>
    </source>
</reference>
<dbReference type="AlphaFoldDB" id="A0A182TID9"/>
<name>A0A182TID9_9DIPT</name>